<name>A0A1Q8S6L6_9PEZI</name>
<evidence type="ECO:0000313" key="2">
    <source>
        <dbReference type="EMBL" id="OLN97085.1"/>
    </source>
</evidence>
<sequence length="399" mass="45467">MGGSAFQSLNTPRMPSDVYELVKARCHAALRELYLCVASPIEGAEKNDFGDIDILVAWAKTPFASKDDARAAIRTALGAEDAKYENVGDHYAIAWPDDTSIPQRHIQVDLTICSSLDRMQWILFKHAHGDFWSIIGTVIRPYGLTVDEQALWLRIPDIEKFNKNKAKIHLTSDLHDILHFLDLQVDTNWDRPFASRNDLYEYATSCRMFWVWSKEDALSTMTASSEAVSESNSNDGGKKINSKDKRRMRTRPGFSKWVDEFIPRCREQGRFSEERTSRETVRDEAFARFPGAKEEYSLRLEEFLRCREKDRAVAEIKAIVPVAESGNTRQAQYRGCLIKALIQILIEGDNSYGIVPDVSLEGGITQFLKKHGDVIGNEAMARHQRKYEEHQQKSQGSQD</sequence>
<dbReference type="STRING" id="708187.A0A1Q8S6L6"/>
<dbReference type="Proteomes" id="UP000186583">
    <property type="component" value="Unassembled WGS sequence"/>
</dbReference>
<dbReference type="OrthoDB" id="4708870at2759"/>
<gene>
    <name evidence="2" type="ORF">CCHL11_02166</name>
</gene>
<protein>
    <submittedName>
        <fullName evidence="2">Uncharacterized protein</fullName>
    </submittedName>
</protein>
<feature type="region of interest" description="Disordered" evidence="1">
    <location>
        <begin position="226"/>
        <end position="245"/>
    </location>
</feature>
<organism evidence="2 3">
    <name type="scientific">Colletotrichum chlorophyti</name>
    <dbReference type="NCBI Taxonomy" id="708187"/>
    <lineage>
        <taxon>Eukaryota</taxon>
        <taxon>Fungi</taxon>
        <taxon>Dikarya</taxon>
        <taxon>Ascomycota</taxon>
        <taxon>Pezizomycotina</taxon>
        <taxon>Sordariomycetes</taxon>
        <taxon>Hypocreomycetidae</taxon>
        <taxon>Glomerellales</taxon>
        <taxon>Glomerellaceae</taxon>
        <taxon>Colletotrichum</taxon>
    </lineage>
</organism>
<evidence type="ECO:0000313" key="3">
    <source>
        <dbReference type="Proteomes" id="UP000186583"/>
    </source>
</evidence>
<comment type="caution">
    <text evidence="2">The sequence shown here is derived from an EMBL/GenBank/DDBJ whole genome shotgun (WGS) entry which is preliminary data.</text>
</comment>
<evidence type="ECO:0000256" key="1">
    <source>
        <dbReference type="SAM" id="MobiDB-lite"/>
    </source>
</evidence>
<reference evidence="2 3" key="1">
    <citation type="submission" date="2016-11" db="EMBL/GenBank/DDBJ databases">
        <title>Draft Genome Assembly of Colletotrichum chlorophyti a pathogen of herbaceous plants.</title>
        <authorList>
            <person name="Gan P."/>
            <person name="Narusaka M."/>
            <person name="Tsushima A."/>
            <person name="Narusaka Y."/>
            <person name="Takano Y."/>
            <person name="Shirasu K."/>
        </authorList>
    </citation>
    <scope>NUCLEOTIDE SEQUENCE [LARGE SCALE GENOMIC DNA]</scope>
    <source>
        <strain evidence="2 3">NTL11</strain>
    </source>
</reference>
<accession>A0A1Q8S6L6</accession>
<dbReference type="EMBL" id="MPGH01000011">
    <property type="protein sequence ID" value="OLN97085.1"/>
    <property type="molecule type" value="Genomic_DNA"/>
</dbReference>
<dbReference type="AlphaFoldDB" id="A0A1Q8S6L6"/>
<keyword evidence="3" id="KW-1185">Reference proteome</keyword>
<proteinExistence type="predicted"/>